<dbReference type="PROSITE" id="PS50045">
    <property type="entry name" value="SIGMA54_INTERACT_4"/>
    <property type="match status" value="1"/>
</dbReference>
<dbReference type="PRINTS" id="PR01590">
    <property type="entry name" value="HTHFIS"/>
</dbReference>
<dbReference type="SUPFAM" id="SSF55785">
    <property type="entry name" value="PYP-like sensor domain (PAS domain)"/>
    <property type="match status" value="1"/>
</dbReference>
<dbReference type="Pfam" id="PF25601">
    <property type="entry name" value="AAA_lid_14"/>
    <property type="match status" value="1"/>
</dbReference>
<dbReference type="Pfam" id="PF00158">
    <property type="entry name" value="Sigma54_activat"/>
    <property type="match status" value="1"/>
</dbReference>
<evidence type="ECO:0000259" key="6">
    <source>
        <dbReference type="PROSITE" id="PS50045"/>
    </source>
</evidence>
<dbReference type="InterPro" id="IPR013767">
    <property type="entry name" value="PAS_fold"/>
</dbReference>
<reference evidence="8" key="1">
    <citation type="submission" date="2016-05" db="EMBL/GenBank/DDBJ databases">
        <authorList>
            <person name="Liu B."/>
            <person name="Wang J."/>
            <person name="Zhu Y."/>
            <person name="Liu G."/>
            <person name="Chen Q."/>
            <person name="Chen Z."/>
            <person name="Lan J."/>
            <person name="Che J."/>
            <person name="Ge C."/>
            <person name="Shi H."/>
            <person name="Pan Z."/>
            <person name="Liu X."/>
        </authorList>
    </citation>
    <scope>NUCLEOTIDE SEQUENCE [LARGE SCALE GENOMIC DNA]</scope>
    <source>
        <strain evidence="8">FJAT-27215</strain>
    </source>
</reference>
<dbReference type="PANTHER" id="PTHR32071">
    <property type="entry name" value="TRANSCRIPTIONAL REGULATORY PROTEIN"/>
    <property type="match status" value="1"/>
</dbReference>
<evidence type="ECO:0000256" key="2">
    <source>
        <dbReference type="ARBA" id="ARBA00022840"/>
    </source>
</evidence>
<dbReference type="Pfam" id="PF02954">
    <property type="entry name" value="HTH_8"/>
    <property type="match status" value="1"/>
</dbReference>
<evidence type="ECO:0000313" key="8">
    <source>
        <dbReference type="Proteomes" id="UP000092578"/>
    </source>
</evidence>
<dbReference type="Gene3D" id="3.30.450.20">
    <property type="entry name" value="PAS domain"/>
    <property type="match status" value="1"/>
</dbReference>
<evidence type="ECO:0000313" key="7">
    <source>
        <dbReference type="EMBL" id="OCA89132.1"/>
    </source>
</evidence>
<keyword evidence="4" id="KW-0238">DNA-binding</keyword>
<sequence length="487" mass="55175">MKNVTQLHQLTFQLNQMKKQFRLFDAILDHIDEGICVIDNEKKVVFYNRKLGELETLEPNAVRGQYYLDVFKEADKHSDPLLNSLLTERRLTNRETFFSNQGKEYSVVIKSEPMHLGNEKIGALAIVRDLSEIKKLTSTIQNLQLAEKKPAVPQKKKQNNTRFTFHDIVFASSLMRQTINKAIRASRSSSNILVYGETGTGKELIVQSIHNESPRKNAPFFAQNCAAIPENLLESMLFGTVSGTFTGAVDRPGLFEQANGGTILLDEINSMGLSLQAKLLRAIQEKKIMRLGSTKEKSVDVRVIATMNETPEEAIRNKHLREDLFYRLGVVTIHVPPLRARREDISLLIEHFIRKHADLLDIEVEGITEEAKETLLSFHYPGNVRQLEHIIEGALNLMVDENVITTEFLPLALKLDGSEGANFSAIEEITPTFSDTLPAQVERLERKLIIKALEETSYHITNAAEKLGISRQNLNYKIKKLTIPIHK</sequence>
<protein>
    <recommendedName>
        <fullName evidence="6">Sigma-54 factor interaction domain-containing protein</fullName>
    </recommendedName>
</protein>
<dbReference type="InterPro" id="IPR058031">
    <property type="entry name" value="AAA_lid_NorR"/>
</dbReference>
<dbReference type="Gene3D" id="1.10.8.60">
    <property type="match status" value="1"/>
</dbReference>
<comment type="caution">
    <text evidence="7">The sequence shown here is derived from an EMBL/GenBank/DDBJ whole genome shotgun (WGS) entry which is preliminary data.</text>
</comment>
<dbReference type="Gene3D" id="1.10.10.60">
    <property type="entry name" value="Homeodomain-like"/>
    <property type="match status" value="1"/>
</dbReference>
<proteinExistence type="predicted"/>
<organism evidence="7 8">
    <name type="scientific">Pseudobacillus wudalianchiensis</name>
    <dbReference type="NCBI Taxonomy" id="1743143"/>
    <lineage>
        <taxon>Bacteria</taxon>
        <taxon>Bacillati</taxon>
        <taxon>Bacillota</taxon>
        <taxon>Bacilli</taxon>
        <taxon>Bacillales</taxon>
        <taxon>Bacillaceae</taxon>
        <taxon>Pseudobacillus</taxon>
    </lineage>
</organism>
<dbReference type="FunFam" id="3.40.50.300:FF:000006">
    <property type="entry name" value="DNA-binding transcriptional regulator NtrC"/>
    <property type="match status" value="1"/>
</dbReference>
<evidence type="ECO:0000256" key="3">
    <source>
        <dbReference type="ARBA" id="ARBA00023015"/>
    </source>
</evidence>
<dbReference type="CDD" id="cd00009">
    <property type="entry name" value="AAA"/>
    <property type="match status" value="1"/>
</dbReference>
<dbReference type="GO" id="GO:0006355">
    <property type="term" value="P:regulation of DNA-templated transcription"/>
    <property type="evidence" value="ECO:0007669"/>
    <property type="project" value="InterPro"/>
</dbReference>
<evidence type="ECO:0000256" key="4">
    <source>
        <dbReference type="ARBA" id="ARBA00023125"/>
    </source>
</evidence>
<dbReference type="Proteomes" id="UP000092578">
    <property type="component" value="Unassembled WGS sequence"/>
</dbReference>
<dbReference type="InterPro" id="IPR002197">
    <property type="entry name" value="HTH_Fis"/>
</dbReference>
<dbReference type="SUPFAM" id="SSF46689">
    <property type="entry name" value="Homeodomain-like"/>
    <property type="match status" value="1"/>
</dbReference>
<dbReference type="GO" id="GO:0043565">
    <property type="term" value="F:sequence-specific DNA binding"/>
    <property type="evidence" value="ECO:0007669"/>
    <property type="project" value="InterPro"/>
</dbReference>
<feature type="domain" description="Sigma-54 factor interaction" evidence="6">
    <location>
        <begin position="168"/>
        <end position="396"/>
    </location>
</feature>
<dbReference type="EMBL" id="MAYT01000012">
    <property type="protein sequence ID" value="OCA89132.1"/>
    <property type="molecule type" value="Genomic_DNA"/>
</dbReference>
<dbReference type="PROSITE" id="PS00688">
    <property type="entry name" value="SIGMA54_INTERACT_3"/>
    <property type="match status" value="1"/>
</dbReference>
<dbReference type="PANTHER" id="PTHR32071:SF74">
    <property type="entry name" value="TRANSCRIPTIONAL ACTIVATOR ROCR"/>
    <property type="match status" value="1"/>
</dbReference>
<dbReference type="InterPro" id="IPR035965">
    <property type="entry name" value="PAS-like_dom_sf"/>
</dbReference>
<dbReference type="InterPro" id="IPR025943">
    <property type="entry name" value="Sigma_54_int_dom_ATP-bd_2"/>
</dbReference>
<keyword evidence="5" id="KW-0804">Transcription</keyword>
<dbReference type="SMART" id="SM00091">
    <property type="entry name" value="PAS"/>
    <property type="match status" value="1"/>
</dbReference>
<keyword evidence="2" id="KW-0067">ATP-binding</keyword>
<name>A0A1B9AZ24_9BACI</name>
<dbReference type="InterPro" id="IPR002078">
    <property type="entry name" value="Sigma_54_int"/>
</dbReference>
<dbReference type="PROSITE" id="PS00676">
    <property type="entry name" value="SIGMA54_INTERACT_2"/>
    <property type="match status" value="1"/>
</dbReference>
<dbReference type="InterPro" id="IPR025662">
    <property type="entry name" value="Sigma_54_int_dom_ATP-bd_1"/>
</dbReference>
<keyword evidence="1" id="KW-0547">Nucleotide-binding</keyword>
<dbReference type="CDD" id="cd00130">
    <property type="entry name" value="PAS"/>
    <property type="match status" value="1"/>
</dbReference>
<evidence type="ECO:0000256" key="5">
    <source>
        <dbReference type="ARBA" id="ARBA00023163"/>
    </source>
</evidence>
<dbReference type="InterPro" id="IPR025944">
    <property type="entry name" value="Sigma_54_int_dom_CS"/>
</dbReference>
<gene>
    <name evidence="7" type="ORF">A8F95_04610</name>
</gene>
<dbReference type="InterPro" id="IPR000014">
    <property type="entry name" value="PAS"/>
</dbReference>
<keyword evidence="3" id="KW-0805">Transcription regulation</keyword>
<accession>A0A1B9AZ24</accession>
<dbReference type="InterPro" id="IPR003593">
    <property type="entry name" value="AAA+_ATPase"/>
</dbReference>
<dbReference type="InterPro" id="IPR009057">
    <property type="entry name" value="Homeodomain-like_sf"/>
</dbReference>
<dbReference type="NCBIfam" id="TIGR00229">
    <property type="entry name" value="sensory_box"/>
    <property type="match status" value="1"/>
</dbReference>
<dbReference type="GO" id="GO:0005524">
    <property type="term" value="F:ATP binding"/>
    <property type="evidence" value="ECO:0007669"/>
    <property type="project" value="UniProtKB-KW"/>
</dbReference>
<dbReference type="AlphaFoldDB" id="A0A1B9AZ24"/>
<dbReference type="SMART" id="SM00382">
    <property type="entry name" value="AAA"/>
    <property type="match status" value="1"/>
</dbReference>
<evidence type="ECO:0000256" key="1">
    <source>
        <dbReference type="ARBA" id="ARBA00022741"/>
    </source>
</evidence>
<dbReference type="Gene3D" id="3.40.50.300">
    <property type="entry name" value="P-loop containing nucleotide triphosphate hydrolases"/>
    <property type="match status" value="1"/>
</dbReference>
<dbReference type="Pfam" id="PF00989">
    <property type="entry name" value="PAS"/>
    <property type="match status" value="1"/>
</dbReference>
<dbReference type="InterPro" id="IPR027417">
    <property type="entry name" value="P-loop_NTPase"/>
</dbReference>
<dbReference type="PROSITE" id="PS00675">
    <property type="entry name" value="SIGMA54_INTERACT_1"/>
    <property type="match status" value="1"/>
</dbReference>
<dbReference type="SUPFAM" id="SSF52540">
    <property type="entry name" value="P-loop containing nucleoside triphosphate hydrolases"/>
    <property type="match status" value="1"/>
</dbReference>
<keyword evidence="8" id="KW-1185">Reference proteome</keyword>